<feature type="region of interest" description="Disordered" evidence="7">
    <location>
        <begin position="35"/>
        <end position="84"/>
    </location>
</feature>
<gene>
    <name evidence="11" type="primary">pilQ</name>
    <name evidence="11" type="ORF">L21SP4_00281</name>
</gene>
<evidence type="ECO:0000256" key="2">
    <source>
        <dbReference type="ARBA" id="ARBA00022729"/>
    </source>
</evidence>
<sequence precursor="true">MKTIRWIILLSMTAGLACATGAAVDESATALEKGVEAAQDETDGGQASAARKDARQETGRVGAAEKVSSAASAEGTPGSAAEMEISPDGEDVLRMAGLGAEASELISVQLEKVELEKAINIFSRLSGVNIIVPELEEVRKPVTVNLDEVPWKPALETILSSYNLELHQKVPGTEIYTIRQRPADAPEPEPVRVFSLSHANTESVKKVLEGLAGKDKVYTYPEGNTIVVQGDATVMEDIEAVVKAVDRPREQVFVEANIFELEDVSSDQLGIDWEGSGEGNDGLAGLDVDLGSPQFEQRDLNEFIDLDQTRVATLAPGDLNVLLNALRQRSDVKQVSSPRLVVGNGQQANIRVVTKEPNLEVETTFDDEGNPVATSTKMAFNQATPEGFFIYGIELDVTPTINTESNITVQIVPTISRELVDERRVISVGEEIGNEFPVIREKKVETTFILGNGRTAVIGGLTEELANDTVNKIPLLGDIPVLGKFLFRSTEKKTTQTENIIFVKVGIQEPEPGREYQGIHDSATLTRRQLIRRDRRFRRDAAEEELLRLQEDMELEQELERIETRRKALERERGRE</sequence>
<feature type="coiled-coil region" evidence="6">
    <location>
        <begin position="539"/>
        <end position="572"/>
    </location>
</feature>
<keyword evidence="3" id="KW-0472">Membrane</keyword>
<evidence type="ECO:0000256" key="4">
    <source>
        <dbReference type="RuleBase" id="RU004003"/>
    </source>
</evidence>
<keyword evidence="5" id="KW-0813">Transport</keyword>
<keyword evidence="2 8" id="KW-0732">Signal</keyword>
<accession>A0A0G3EDS8</accession>
<dbReference type="PROSITE" id="PS51257">
    <property type="entry name" value="PROKAR_LIPOPROTEIN"/>
    <property type="match status" value="1"/>
</dbReference>
<feature type="chain" id="PRO_5005184173" evidence="8">
    <location>
        <begin position="23"/>
        <end position="576"/>
    </location>
</feature>
<evidence type="ECO:0000256" key="7">
    <source>
        <dbReference type="SAM" id="MobiDB-lite"/>
    </source>
</evidence>
<comment type="subcellular location">
    <subcellularLocation>
        <location evidence="5">Cell outer membrane</location>
    </subcellularLocation>
    <subcellularLocation>
        <location evidence="1">Membrane</location>
    </subcellularLocation>
</comment>
<feature type="domain" description="Type II/III secretion system secretin-like" evidence="9">
    <location>
        <begin position="325"/>
        <end position="507"/>
    </location>
</feature>
<evidence type="ECO:0000256" key="5">
    <source>
        <dbReference type="RuleBase" id="RU004004"/>
    </source>
</evidence>
<dbReference type="OrthoDB" id="9779724at2"/>
<dbReference type="InterPro" id="IPR004846">
    <property type="entry name" value="T2SS/T3SS_dom"/>
</dbReference>
<evidence type="ECO:0000259" key="9">
    <source>
        <dbReference type="Pfam" id="PF00263"/>
    </source>
</evidence>
<dbReference type="GO" id="GO:0009306">
    <property type="term" value="P:protein secretion"/>
    <property type="evidence" value="ECO:0007669"/>
    <property type="project" value="InterPro"/>
</dbReference>
<dbReference type="Pfam" id="PF00263">
    <property type="entry name" value="Secretin"/>
    <property type="match status" value="1"/>
</dbReference>
<dbReference type="Pfam" id="PF03958">
    <property type="entry name" value="Secretin_N"/>
    <property type="match status" value="1"/>
</dbReference>
<dbReference type="GO" id="GO:0015627">
    <property type="term" value="C:type II protein secretion system complex"/>
    <property type="evidence" value="ECO:0007669"/>
    <property type="project" value="TreeGrafter"/>
</dbReference>
<dbReference type="PANTHER" id="PTHR30332">
    <property type="entry name" value="PROBABLE GENERAL SECRETION PATHWAY PROTEIN D"/>
    <property type="match status" value="1"/>
</dbReference>
<reference evidence="12" key="1">
    <citation type="submission" date="2015-02" db="EMBL/GenBank/DDBJ databases">
        <title>Description and complete genome sequence of the first cultured representative of the subdivision 5 of the Verrucomicrobia phylum.</title>
        <authorList>
            <person name="Spring S."/>
            <person name="Bunk B."/>
            <person name="Sproer C."/>
            <person name="Klenk H.-P."/>
        </authorList>
    </citation>
    <scope>NUCLEOTIDE SEQUENCE [LARGE SCALE GENOMIC DNA]</scope>
    <source>
        <strain evidence="12">L21-Fru-AB</strain>
    </source>
</reference>
<evidence type="ECO:0000256" key="3">
    <source>
        <dbReference type="ARBA" id="ARBA00023136"/>
    </source>
</evidence>
<dbReference type="KEGG" id="vbl:L21SP4_00281"/>
<evidence type="ECO:0000256" key="8">
    <source>
        <dbReference type="SAM" id="SignalP"/>
    </source>
</evidence>
<organism evidence="11 12">
    <name type="scientific">Kiritimatiella glycovorans</name>
    <dbReference type="NCBI Taxonomy" id="1307763"/>
    <lineage>
        <taxon>Bacteria</taxon>
        <taxon>Pseudomonadati</taxon>
        <taxon>Kiritimatiellota</taxon>
        <taxon>Kiritimatiellia</taxon>
        <taxon>Kiritimatiellales</taxon>
        <taxon>Kiritimatiellaceae</taxon>
        <taxon>Kiritimatiella</taxon>
    </lineage>
</organism>
<dbReference type="GO" id="GO:0009279">
    <property type="term" value="C:cell outer membrane"/>
    <property type="evidence" value="ECO:0007669"/>
    <property type="project" value="UniProtKB-SubCell"/>
</dbReference>
<dbReference type="InterPro" id="IPR050810">
    <property type="entry name" value="Bact_Secretion_Sys_Channel"/>
</dbReference>
<dbReference type="PANTHER" id="PTHR30332:SF24">
    <property type="entry name" value="SECRETIN GSPD-RELATED"/>
    <property type="match status" value="1"/>
</dbReference>
<dbReference type="AlphaFoldDB" id="A0A0G3EDS8"/>
<keyword evidence="6" id="KW-0175">Coiled coil</keyword>
<evidence type="ECO:0000259" key="10">
    <source>
        <dbReference type="Pfam" id="PF03958"/>
    </source>
</evidence>
<dbReference type="STRING" id="1307763.L21SP4_00281"/>
<feature type="domain" description="NolW-like" evidence="10">
    <location>
        <begin position="191"/>
        <end position="251"/>
    </location>
</feature>
<feature type="signal peptide" evidence="8">
    <location>
        <begin position="1"/>
        <end position="22"/>
    </location>
</feature>
<keyword evidence="12" id="KW-1185">Reference proteome</keyword>
<protein>
    <submittedName>
        <fullName evidence="11">Type IV pilus biogenesis and competence protein PilQ</fullName>
    </submittedName>
</protein>
<evidence type="ECO:0000313" key="12">
    <source>
        <dbReference type="Proteomes" id="UP000035268"/>
    </source>
</evidence>
<dbReference type="RefSeq" id="WP_144413707.1">
    <property type="nucleotide sequence ID" value="NZ_CP010904.1"/>
</dbReference>
<feature type="compositionally biased region" description="Low complexity" evidence="7">
    <location>
        <begin position="61"/>
        <end position="75"/>
    </location>
</feature>
<dbReference type="InterPro" id="IPR001775">
    <property type="entry name" value="GspD/PilQ"/>
</dbReference>
<dbReference type="Gene3D" id="3.30.1370.130">
    <property type="match status" value="1"/>
</dbReference>
<evidence type="ECO:0000256" key="1">
    <source>
        <dbReference type="ARBA" id="ARBA00004370"/>
    </source>
</evidence>
<dbReference type="Proteomes" id="UP000035268">
    <property type="component" value="Chromosome"/>
</dbReference>
<dbReference type="InterPro" id="IPR005644">
    <property type="entry name" value="NolW-like"/>
</dbReference>
<evidence type="ECO:0000313" key="11">
    <source>
        <dbReference type="EMBL" id="AKJ63562.1"/>
    </source>
</evidence>
<evidence type="ECO:0000256" key="6">
    <source>
        <dbReference type="SAM" id="Coils"/>
    </source>
</evidence>
<reference evidence="11 12" key="2">
    <citation type="journal article" date="2016" name="ISME J.">
        <title>Characterization of the first cultured representative of Verrucomicrobia subdivision 5 indicates the proposal of a novel phylum.</title>
        <authorList>
            <person name="Spring S."/>
            <person name="Bunk B."/>
            <person name="Sproer C."/>
            <person name="Schumann P."/>
            <person name="Rohde M."/>
            <person name="Tindall B.J."/>
            <person name="Klenk H.P."/>
        </authorList>
    </citation>
    <scope>NUCLEOTIDE SEQUENCE [LARGE SCALE GENOMIC DNA]</scope>
    <source>
        <strain evidence="11 12">L21-Fru-AB</strain>
    </source>
</reference>
<name>A0A0G3EDS8_9BACT</name>
<proteinExistence type="inferred from homology"/>
<dbReference type="InterPro" id="IPR038591">
    <property type="entry name" value="NolW-like_sf"/>
</dbReference>
<dbReference type="PRINTS" id="PR00811">
    <property type="entry name" value="BCTERIALGSPD"/>
</dbReference>
<dbReference type="EMBL" id="CP010904">
    <property type="protein sequence ID" value="AKJ63562.1"/>
    <property type="molecule type" value="Genomic_DNA"/>
</dbReference>
<comment type="similarity">
    <text evidence="4">Belongs to the bacterial secretin family.</text>
</comment>
<dbReference type="Gene3D" id="3.30.1370.120">
    <property type="match status" value="1"/>
</dbReference>